<evidence type="ECO:0000313" key="1">
    <source>
        <dbReference type="EMBL" id="SFN01752.1"/>
    </source>
</evidence>
<gene>
    <name evidence="1" type="ORF">SAMN05216289_102188</name>
</gene>
<name>A0A1I4VKI3_9GAMM</name>
<accession>A0A1I4VKI3</accession>
<dbReference type="RefSeq" id="WP_092404459.1">
    <property type="nucleotide sequence ID" value="NZ_FOVF01000002.1"/>
</dbReference>
<protein>
    <submittedName>
        <fullName evidence="1">Uncharacterized protein</fullName>
    </submittedName>
</protein>
<dbReference type="EMBL" id="FOVF01000002">
    <property type="protein sequence ID" value="SFN01752.1"/>
    <property type="molecule type" value="Genomic_DNA"/>
</dbReference>
<dbReference type="STRING" id="578942.SAMN05216289_102188"/>
<dbReference type="AlphaFoldDB" id="A0A1I4VKI3"/>
<reference evidence="1 2" key="1">
    <citation type="submission" date="2016-10" db="EMBL/GenBank/DDBJ databases">
        <authorList>
            <person name="de Groot N.N."/>
        </authorList>
    </citation>
    <scope>NUCLEOTIDE SEQUENCE [LARGE SCALE GENOMIC DNA]</scope>
    <source>
        <strain evidence="1 2">CGMCC 1.7659</strain>
    </source>
</reference>
<sequence>MNREEVRRLRNLAHRLGSTPRRLLIAAAQAIDDGNDTPQAILRSIRCSARQPSVQTYDCANLLLTPVSSYARDTLGTALGALWQTSAPAQD</sequence>
<evidence type="ECO:0000313" key="2">
    <source>
        <dbReference type="Proteomes" id="UP000198575"/>
    </source>
</evidence>
<proteinExistence type="predicted"/>
<keyword evidence="2" id="KW-1185">Reference proteome</keyword>
<organism evidence="1 2">
    <name type="scientific">Dokdonella immobilis</name>
    <dbReference type="NCBI Taxonomy" id="578942"/>
    <lineage>
        <taxon>Bacteria</taxon>
        <taxon>Pseudomonadati</taxon>
        <taxon>Pseudomonadota</taxon>
        <taxon>Gammaproteobacteria</taxon>
        <taxon>Lysobacterales</taxon>
        <taxon>Rhodanobacteraceae</taxon>
        <taxon>Dokdonella</taxon>
    </lineage>
</organism>
<dbReference type="Proteomes" id="UP000198575">
    <property type="component" value="Unassembled WGS sequence"/>
</dbReference>